<organism evidence="1 2">
    <name type="scientific">Glacieibacterium arshaanense</name>
    <dbReference type="NCBI Taxonomy" id="2511025"/>
    <lineage>
        <taxon>Bacteria</taxon>
        <taxon>Pseudomonadati</taxon>
        <taxon>Pseudomonadota</taxon>
        <taxon>Alphaproteobacteria</taxon>
        <taxon>Sphingomonadales</taxon>
        <taxon>Sphingosinicellaceae</taxon>
        <taxon>Glacieibacterium</taxon>
    </lineage>
</organism>
<dbReference type="OrthoDB" id="4533444at2"/>
<dbReference type="AlphaFoldDB" id="A0A4Y9ES49"/>
<proteinExistence type="predicted"/>
<evidence type="ECO:0000313" key="1">
    <source>
        <dbReference type="EMBL" id="TFU06282.1"/>
    </source>
</evidence>
<accession>A0A4Y9ES49</accession>
<gene>
    <name evidence="1" type="ORF">EUV02_04580</name>
</gene>
<sequence length="67" mass="7085">MTGSGPEAVRPVLVDRTGIAAIGIRQNGIPAIDPIPVNYEPTFDARIRPLARRPIFGRKGADCGSAD</sequence>
<keyword evidence="2" id="KW-1185">Reference proteome</keyword>
<name>A0A4Y9ES49_9SPHN</name>
<dbReference type="Proteomes" id="UP000297737">
    <property type="component" value="Unassembled WGS sequence"/>
</dbReference>
<comment type="caution">
    <text evidence="1">The sequence shown here is derived from an EMBL/GenBank/DDBJ whole genome shotgun (WGS) entry which is preliminary data.</text>
</comment>
<protein>
    <submittedName>
        <fullName evidence="1">Uncharacterized protein</fullName>
    </submittedName>
</protein>
<reference evidence="1 2" key="1">
    <citation type="submission" date="2019-02" db="EMBL/GenBank/DDBJ databases">
        <title>Polymorphobacter sp. isolated from the lake at the Tibet of China.</title>
        <authorList>
            <person name="Li A."/>
        </authorList>
    </citation>
    <scope>NUCLEOTIDE SEQUENCE [LARGE SCALE GENOMIC DNA]</scope>
    <source>
        <strain evidence="1 2">DJ1R-1</strain>
    </source>
</reference>
<evidence type="ECO:0000313" key="2">
    <source>
        <dbReference type="Proteomes" id="UP000297737"/>
    </source>
</evidence>
<dbReference type="EMBL" id="SIHO01000001">
    <property type="protein sequence ID" value="TFU06282.1"/>
    <property type="molecule type" value="Genomic_DNA"/>
</dbReference>